<dbReference type="EMBL" id="CAJNOM010001363">
    <property type="protein sequence ID" value="CAF1604666.1"/>
    <property type="molecule type" value="Genomic_DNA"/>
</dbReference>
<dbReference type="Proteomes" id="UP000663877">
    <property type="component" value="Unassembled WGS sequence"/>
</dbReference>
<keyword evidence="3" id="KW-1185">Reference proteome</keyword>
<reference evidence="2" key="1">
    <citation type="submission" date="2021-02" db="EMBL/GenBank/DDBJ databases">
        <authorList>
            <person name="Nowell W R."/>
        </authorList>
    </citation>
    <scope>NUCLEOTIDE SEQUENCE</scope>
</reference>
<organism evidence="2 3">
    <name type="scientific">Adineta steineri</name>
    <dbReference type="NCBI Taxonomy" id="433720"/>
    <lineage>
        <taxon>Eukaryota</taxon>
        <taxon>Metazoa</taxon>
        <taxon>Spiralia</taxon>
        <taxon>Gnathifera</taxon>
        <taxon>Rotifera</taxon>
        <taxon>Eurotatoria</taxon>
        <taxon>Bdelloidea</taxon>
        <taxon>Adinetida</taxon>
        <taxon>Adinetidae</taxon>
        <taxon>Adineta</taxon>
    </lineage>
</organism>
<comment type="caution">
    <text evidence="2">The sequence shown here is derived from an EMBL/GenBank/DDBJ whole genome shotgun (WGS) entry which is preliminary data.</text>
</comment>
<dbReference type="AlphaFoldDB" id="A0A816AZG5"/>
<accession>A0A816AZG5</accession>
<evidence type="ECO:0000313" key="1">
    <source>
        <dbReference type="EMBL" id="CAF1373348.1"/>
    </source>
</evidence>
<dbReference type="OrthoDB" id="10009793at2759"/>
<proteinExistence type="predicted"/>
<protein>
    <submittedName>
        <fullName evidence="2">Uncharacterized protein</fullName>
    </submittedName>
</protein>
<name>A0A816AZG5_9BILA</name>
<evidence type="ECO:0000313" key="2">
    <source>
        <dbReference type="EMBL" id="CAF1604666.1"/>
    </source>
</evidence>
<evidence type="ECO:0000313" key="3">
    <source>
        <dbReference type="Proteomes" id="UP000663832"/>
    </source>
</evidence>
<dbReference type="EMBL" id="CAJNOI010001018">
    <property type="protein sequence ID" value="CAF1373348.1"/>
    <property type="molecule type" value="Genomic_DNA"/>
</dbReference>
<gene>
    <name evidence="1" type="ORF">BJG266_LOCUS36155</name>
    <name evidence="2" type="ORF">QVE165_LOCUS53157</name>
</gene>
<sequence length="178" mass="20443">MNNTMIEQAFSLLKSRRVSRSEEHFLISTETIDHSDMGEYVLLLLEQYKDADEEVKGYIKRLKINNEGQQFAKAIIIGTKNQFSVSIIATSRQKTDTSGVHKILIATTKKVVEMSASWNFFTKWFGIKSEEQKELEHIVSKLNDEDNKKCLEAMAIYVLGDKIRTFIGSDVDVQFIQQ</sequence>
<dbReference type="Proteomes" id="UP000663832">
    <property type="component" value="Unassembled WGS sequence"/>
</dbReference>